<sequence length="207" mass="22975">MGFSAALSGCSVLILSGGRGSRMGGRDKGLIPWQGVPMIEWVHRQVRPLTDELIISCNRNIERYASLADLVVRDECKGFQGPLAGIRMGLRAMTGDWLLVVPCDLPRIDHELLEELYRAAQHSGGHSVLVKQGRHWQPLVCLLPRLALEEVDFAWSAGIRSPLRLWLGMKAHTLNYAEDDPRLFNCNSLELLQPSRRIESIGATLGG</sequence>
<keyword evidence="5 8" id="KW-0460">Magnesium</keyword>
<comment type="subunit">
    <text evidence="8">Monomer.</text>
</comment>
<dbReference type="RefSeq" id="WP_119956682.1">
    <property type="nucleotide sequence ID" value="NZ_QYUR01000008.1"/>
</dbReference>
<accession>A0A418X939</accession>
<dbReference type="InterPro" id="IPR013482">
    <property type="entry name" value="Molybde_CF_guanTrfase"/>
</dbReference>
<keyword evidence="1 8" id="KW-0963">Cytoplasm</keyword>
<comment type="cofactor">
    <cofactor evidence="8">
        <name>Mg(2+)</name>
        <dbReference type="ChEBI" id="CHEBI:18420"/>
    </cofactor>
</comment>
<dbReference type="GO" id="GO:0005737">
    <property type="term" value="C:cytoplasm"/>
    <property type="evidence" value="ECO:0007669"/>
    <property type="project" value="UniProtKB-SubCell"/>
</dbReference>
<keyword evidence="2 8" id="KW-0808">Transferase</keyword>
<evidence type="ECO:0000313" key="10">
    <source>
        <dbReference type="EMBL" id="RJG08883.1"/>
    </source>
</evidence>
<dbReference type="GO" id="GO:0046872">
    <property type="term" value="F:metal ion binding"/>
    <property type="evidence" value="ECO:0007669"/>
    <property type="project" value="UniProtKB-KW"/>
</dbReference>
<comment type="caution">
    <text evidence="8">Lacks conserved residue(s) required for the propagation of feature annotation.</text>
</comment>
<reference evidence="10 11" key="1">
    <citation type="submission" date="2018-09" db="EMBL/GenBank/DDBJ databases">
        <authorList>
            <person name="Zhu H."/>
        </authorList>
    </citation>
    <scope>NUCLEOTIDE SEQUENCE [LARGE SCALE GENOMIC DNA]</scope>
    <source>
        <strain evidence="10 11">K1S02-6</strain>
    </source>
</reference>
<dbReference type="EMBL" id="QYUR01000008">
    <property type="protein sequence ID" value="RJG08883.1"/>
    <property type="molecule type" value="Genomic_DNA"/>
</dbReference>
<gene>
    <name evidence="8 10" type="primary">mobA</name>
    <name evidence="10" type="ORF">D3879_23850</name>
</gene>
<dbReference type="EC" id="2.7.7.77" evidence="8"/>
<feature type="binding site" evidence="8">
    <location>
        <position position="74"/>
    </location>
    <ligand>
        <name>GTP</name>
        <dbReference type="ChEBI" id="CHEBI:37565"/>
    </ligand>
</feature>
<feature type="binding site" evidence="8">
    <location>
        <position position="104"/>
    </location>
    <ligand>
        <name>GTP</name>
        <dbReference type="ChEBI" id="CHEBI:37565"/>
    </ligand>
</feature>
<keyword evidence="11" id="KW-1185">Reference proteome</keyword>
<dbReference type="HAMAP" id="MF_00316">
    <property type="entry name" value="MobA"/>
    <property type="match status" value="1"/>
</dbReference>
<evidence type="ECO:0000256" key="5">
    <source>
        <dbReference type="ARBA" id="ARBA00022842"/>
    </source>
</evidence>
<feature type="binding site" evidence="8">
    <location>
        <position position="104"/>
    </location>
    <ligand>
        <name>Mg(2+)</name>
        <dbReference type="ChEBI" id="CHEBI:18420"/>
    </ligand>
</feature>
<keyword evidence="4 8" id="KW-0547">Nucleotide-binding</keyword>
<keyword evidence="3 8" id="KW-0479">Metal-binding</keyword>
<evidence type="ECO:0000256" key="4">
    <source>
        <dbReference type="ARBA" id="ARBA00022741"/>
    </source>
</evidence>
<comment type="caution">
    <text evidence="10">The sequence shown here is derived from an EMBL/GenBank/DDBJ whole genome shotgun (WGS) entry which is preliminary data.</text>
</comment>
<dbReference type="GO" id="GO:1902758">
    <property type="term" value="P:bis(molybdopterin guanine dinucleotide)molybdenum biosynthetic process"/>
    <property type="evidence" value="ECO:0007669"/>
    <property type="project" value="TreeGrafter"/>
</dbReference>
<evidence type="ECO:0000256" key="8">
    <source>
        <dbReference type="HAMAP-Rule" id="MF_00316"/>
    </source>
</evidence>
<dbReference type="Proteomes" id="UP000284021">
    <property type="component" value="Unassembled WGS sequence"/>
</dbReference>
<evidence type="ECO:0000259" key="9">
    <source>
        <dbReference type="Pfam" id="PF12804"/>
    </source>
</evidence>
<dbReference type="Pfam" id="PF12804">
    <property type="entry name" value="NTP_transf_3"/>
    <property type="match status" value="1"/>
</dbReference>
<evidence type="ECO:0000256" key="2">
    <source>
        <dbReference type="ARBA" id="ARBA00022679"/>
    </source>
</evidence>
<comment type="subcellular location">
    <subcellularLocation>
        <location evidence="8">Cytoplasm</location>
    </subcellularLocation>
</comment>
<dbReference type="GO" id="GO:0061603">
    <property type="term" value="F:molybdenum cofactor guanylyltransferase activity"/>
    <property type="evidence" value="ECO:0007669"/>
    <property type="project" value="UniProtKB-EC"/>
</dbReference>
<dbReference type="InterPro" id="IPR025877">
    <property type="entry name" value="MobA-like_NTP_Trfase"/>
</dbReference>
<comment type="function">
    <text evidence="8">Transfers a GMP moiety from GTP to Mo-molybdopterin (Mo-MPT) cofactor (Moco or molybdenum cofactor) to form Mo-molybdopterin guanine dinucleotide (Mo-MGD) cofactor.</text>
</comment>
<evidence type="ECO:0000313" key="11">
    <source>
        <dbReference type="Proteomes" id="UP000284021"/>
    </source>
</evidence>
<keyword evidence="6 8" id="KW-0342">GTP-binding</keyword>
<dbReference type="NCBIfam" id="TIGR02665">
    <property type="entry name" value="molyb_mobA"/>
    <property type="match status" value="1"/>
</dbReference>
<dbReference type="InterPro" id="IPR029044">
    <property type="entry name" value="Nucleotide-diphossugar_trans"/>
</dbReference>
<proteinExistence type="inferred from homology"/>
<dbReference type="AlphaFoldDB" id="A0A418X939"/>
<dbReference type="CDD" id="cd02503">
    <property type="entry name" value="MobA"/>
    <property type="match status" value="1"/>
</dbReference>
<feature type="domain" description="MobA-like NTP transferase" evidence="9">
    <location>
        <begin position="12"/>
        <end position="153"/>
    </location>
</feature>
<dbReference type="Gene3D" id="3.90.550.10">
    <property type="entry name" value="Spore Coat Polysaccharide Biosynthesis Protein SpsA, Chain A"/>
    <property type="match status" value="1"/>
</dbReference>
<organism evidence="10 11">
    <name type="scientific">Pseudomonas cavernicola</name>
    <dbReference type="NCBI Taxonomy" id="2320866"/>
    <lineage>
        <taxon>Bacteria</taxon>
        <taxon>Pseudomonadati</taxon>
        <taxon>Pseudomonadota</taxon>
        <taxon>Gammaproteobacteria</taxon>
        <taxon>Pseudomonadales</taxon>
        <taxon>Pseudomonadaceae</taxon>
        <taxon>Pseudomonas</taxon>
    </lineage>
</organism>
<keyword evidence="10" id="KW-0548">Nucleotidyltransferase</keyword>
<feature type="binding site" evidence="8">
    <location>
        <begin position="15"/>
        <end position="17"/>
    </location>
    <ligand>
        <name>GTP</name>
        <dbReference type="ChEBI" id="CHEBI:37565"/>
    </ligand>
</feature>
<evidence type="ECO:0000256" key="7">
    <source>
        <dbReference type="ARBA" id="ARBA00023150"/>
    </source>
</evidence>
<keyword evidence="7 8" id="KW-0501">Molybdenum cofactor biosynthesis</keyword>
<feature type="binding site" evidence="8">
    <location>
        <position position="28"/>
    </location>
    <ligand>
        <name>GTP</name>
        <dbReference type="ChEBI" id="CHEBI:37565"/>
    </ligand>
</feature>
<comment type="catalytic activity">
    <reaction evidence="8">
        <text>Mo-molybdopterin + GTP + H(+) = Mo-molybdopterin guanine dinucleotide + diphosphate</text>
        <dbReference type="Rhea" id="RHEA:34243"/>
        <dbReference type="ChEBI" id="CHEBI:15378"/>
        <dbReference type="ChEBI" id="CHEBI:33019"/>
        <dbReference type="ChEBI" id="CHEBI:37565"/>
        <dbReference type="ChEBI" id="CHEBI:71302"/>
        <dbReference type="ChEBI" id="CHEBI:71310"/>
        <dbReference type="EC" id="2.7.7.77"/>
    </reaction>
</comment>
<name>A0A418X939_9PSED</name>
<dbReference type="SUPFAM" id="SSF53448">
    <property type="entry name" value="Nucleotide-diphospho-sugar transferases"/>
    <property type="match status" value="1"/>
</dbReference>
<protein>
    <recommendedName>
        <fullName evidence="8">Molybdenum cofactor guanylyltransferase</fullName>
        <shortName evidence="8">MoCo guanylyltransferase</shortName>
        <ecNumber evidence="8">2.7.7.77</ecNumber>
    </recommendedName>
    <alternativeName>
        <fullName evidence="8">GTP:molybdopterin guanylyltransferase</fullName>
    </alternativeName>
    <alternativeName>
        <fullName evidence="8">Mo-MPT guanylyltransferase</fullName>
    </alternativeName>
    <alternativeName>
        <fullName evidence="8">Molybdopterin guanylyltransferase</fullName>
    </alternativeName>
    <alternativeName>
        <fullName evidence="8">Molybdopterin-guanine dinucleotide synthase</fullName>
        <shortName evidence="8">MGD synthase</shortName>
    </alternativeName>
</protein>
<evidence type="ECO:0000256" key="6">
    <source>
        <dbReference type="ARBA" id="ARBA00023134"/>
    </source>
</evidence>
<dbReference type="PANTHER" id="PTHR19136">
    <property type="entry name" value="MOLYBDENUM COFACTOR GUANYLYLTRANSFERASE"/>
    <property type="match status" value="1"/>
</dbReference>
<evidence type="ECO:0000256" key="1">
    <source>
        <dbReference type="ARBA" id="ARBA00022490"/>
    </source>
</evidence>
<comment type="similarity">
    <text evidence="8">Belongs to the MobA family.</text>
</comment>
<comment type="domain">
    <text evidence="8">The N-terminal domain determines nucleotide recognition and specific binding, while the C-terminal domain determines the specific binding to the target protein.</text>
</comment>
<dbReference type="PANTHER" id="PTHR19136:SF81">
    <property type="entry name" value="MOLYBDENUM COFACTOR GUANYLYLTRANSFERASE"/>
    <property type="match status" value="1"/>
</dbReference>
<evidence type="ECO:0000256" key="3">
    <source>
        <dbReference type="ARBA" id="ARBA00022723"/>
    </source>
</evidence>
<dbReference type="GO" id="GO:0005525">
    <property type="term" value="F:GTP binding"/>
    <property type="evidence" value="ECO:0007669"/>
    <property type="project" value="UniProtKB-UniRule"/>
</dbReference>
<dbReference type="OrthoDB" id="9788394at2"/>